<dbReference type="AlphaFoldDB" id="A0AAW9ST21"/>
<sequence length="252" mass="27085">MSENNATQNENTTDTTATDTTATDTTTQSTQGTQATGNGYNLGRDVDNDGVNDVNHYQDATGANFATHYDQQGNTVMEEADLDGDGYYETTARPIDGDTVQFQTDATGDGQMDVSRYADMYGHTYQQDMLDNDQVVETRLDLDKDGVAETQLTDTNGDGKFDSVMLDSDGDGIANAELVDLDGDGKFDKIFVDADNSDGILETEVSAAEFDMQDLGDVADYEALIPHQTDADLGVDSAEEDMSSDDLSGADM</sequence>
<evidence type="ECO:0000256" key="1">
    <source>
        <dbReference type="SAM" id="MobiDB-lite"/>
    </source>
</evidence>
<accession>A0AAW9ST21</accession>
<protein>
    <recommendedName>
        <fullName evidence="4">EF-hand domain-containing protein</fullName>
    </recommendedName>
</protein>
<dbReference type="EMBL" id="JASOOY020000003">
    <property type="protein sequence ID" value="MEO3716178.1"/>
    <property type="molecule type" value="Genomic_DNA"/>
</dbReference>
<feature type="compositionally biased region" description="Low complexity" evidence="1">
    <location>
        <begin position="1"/>
        <end position="37"/>
    </location>
</feature>
<organism evidence="2 3">
    <name type="scientific">Corynebacterium amycolatum</name>
    <dbReference type="NCBI Taxonomy" id="43765"/>
    <lineage>
        <taxon>Bacteria</taxon>
        <taxon>Bacillati</taxon>
        <taxon>Actinomycetota</taxon>
        <taxon>Actinomycetes</taxon>
        <taxon>Mycobacteriales</taxon>
        <taxon>Corynebacteriaceae</taxon>
        <taxon>Corynebacterium</taxon>
    </lineage>
</organism>
<proteinExistence type="predicted"/>
<feature type="region of interest" description="Disordered" evidence="1">
    <location>
        <begin position="1"/>
        <end position="57"/>
    </location>
</feature>
<evidence type="ECO:0008006" key="4">
    <source>
        <dbReference type="Google" id="ProtNLM"/>
    </source>
</evidence>
<feature type="region of interest" description="Disordered" evidence="1">
    <location>
        <begin position="230"/>
        <end position="252"/>
    </location>
</feature>
<evidence type="ECO:0000313" key="3">
    <source>
        <dbReference type="Proteomes" id="UP001223646"/>
    </source>
</evidence>
<gene>
    <name evidence="2" type="ORF">QP460_001040</name>
</gene>
<reference evidence="2" key="2">
    <citation type="submission" date="2024-05" db="EMBL/GenBank/DDBJ databases">
        <authorList>
            <person name="Wolfe A."/>
        </authorList>
    </citation>
    <scope>NUCLEOTIDE SEQUENCE</scope>
    <source>
        <strain evidence="2">UMB1064</strain>
    </source>
</reference>
<evidence type="ECO:0000313" key="2">
    <source>
        <dbReference type="EMBL" id="MEO3716178.1"/>
    </source>
</evidence>
<reference evidence="2" key="1">
    <citation type="submission" date="2023-05" db="EMBL/GenBank/DDBJ databases">
        <authorList>
            <person name="Du J."/>
        </authorList>
    </citation>
    <scope>NUCLEOTIDE SEQUENCE</scope>
    <source>
        <strain evidence="2">UMB1064</strain>
    </source>
</reference>
<comment type="caution">
    <text evidence="2">The sequence shown here is derived from an EMBL/GenBank/DDBJ whole genome shotgun (WGS) entry which is preliminary data.</text>
</comment>
<dbReference type="RefSeq" id="WP_284827162.1">
    <property type="nucleotide sequence ID" value="NZ_JASOOY020000003.1"/>
</dbReference>
<dbReference type="Proteomes" id="UP001223646">
    <property type="component" value="Unassembled WGS sequence"/>
</dbReference>
<name>A0AAW9ST21_CORAY</name>